<evidence type="ECO:0000256" key="4">
    <source>
        <dbReference type="ARBA" id="ARBA00023242"/>
    </source>
</evidence>
<gene>
    <name evidence="6" type="ORF">UA08_00585</name>
</gene>
<dbReference type="Proteomes" id="UP000214365">
    <property type="component" value="Unassembled WGS sequence"/>
</dbReference>
<dbReference type="SUPFAM" id="SSF51905">
    <property type="entry name" value="FAD/NAD(P)-binding domain"/>
    <property type="match status" value="1"/>
</dbReference>
<dbReference type="GO" id="GO:0071949">
    <property type="term" value="F:FAD binding"/>
    <property type="evidence" value="ECO:0007669"/>
    <property type="project" value="InterPro"/>
</dbReference>
<keyword evidence="1" id="KW-0285">Flavoprotein</keyword>
<dbReference type="PANTHER" id="PTHR46720:SF3">
    <property type="entry name" value="FAD-BINDING DOMAIN-CONTAINING PROTEIN-RELATED"/>
    <property type="match status" value="1"/>
</dbReference>
<dbReference type="Gene3D" id="3.50.50.60">
    <property type="entry name" value="FAD/NAD(P)-binding domain"/>
    <property type="match status" value="1"/>
</dbReference>
<dbReference type="GeneID" id="31000340"/>
<dbReference type="CDD" id="cd12148">
    <property type="entry name" value="fungal_TF_MHR"/>
    <property type="match status" value="1"/>
</dbReference>
<dbReference type="Pfam" id="PF01494">
    <property type="entry name" value="FAD_binding_3"/>
    <property type="match status" value="1"/>
</dbReference>
<dbReference type="AlphaFoldDB" id="A0A225AY73"/>
<evidence type="ECO:0000313" key="6">
    <source>
        <dbReference type="EMBL" id="OKL64583.1"/>
    </source>
</evidence>
<reference evidence="6 7" key="1">
    <citation type="submission" date="2015-06" db="EMBL/GenBank/DDBJ databases">
        <title>Talaromyces atroroseus IBT 11181 draft genome.</title>
        <authorList>
            <person name="Rasmussen K.B."/>
            <person name="Rasmussen S."/>
            <person name="Petersen B."/>
            <person name="Sicheritz-Ponten T."/>
            <person name="Mortensen U.H."/>
            <person name="Thrane U."/>
        </authorList>
    </citation>
    <scope>NUCLEOTIDE SEQUENCE [LARGE SCALE GENOMIC DNA]</scope>
    <source>
        <strain evidence="6 7">IBT 11181</strain>
    </source>
</reference>
<feature type="domain" description="Xylanolytic transcriptional activator regulatory" evidence="5">
    <location>
        <begin position="42"/>
        <end position="115"/>
    </location>
</feature>
<dbReference type="SUPFAM" id="SSF54373">
    <property type="entry name" value="FAD-linked reductases, C-terminal domain"/>
    <property type="match status" value="1"/>
</dbReference>
<dbReference type="GO" id="GO:0044550">
    <property type="term" value="P:secondary metabolite biosynthetic process"/>
    <property type="evidence" value="ECO:0007669"/>
    <property type="project" value="TreeGrafter"/>
</dbReference>
<dbReference type="SMART" id="SM00906">
    <property type="entry name" value="Fungal_trans"/>
    <property type="match status" value="1"/>
</dbReference>
<keyword evidence="2" id="KW-0274">FAD</keyword>
<comment type="caution">
    <text evidence="6">The sequence shown here is derived from an EMBL/GenBank/DDBJ whole genome shotgun (WGS) entry which is preliminary data.</text>
</comment>
<dbReference type="RefSeq" id="XP_020124704.1">
    <property type="nucleotide sequence ID" value="XM_020260407.1"/>
</dbReference>
<accession>A0A225AY73</accession>
<dbReference type="InterPro" id="IPR051104">
    <property type="entry name" value="FAD_monoxygenase"/>
</dbReference>
<dbReference type="GO" id="GO:0016491">
    <property type="term" value="F:oxidoreductase activity"/>
    <property type="evidence" value="ECO:0007669"/>
    <property type="project" value="UniProtKB-KW"/>
</dbReference>
<dbReference type="STRING" id="1441469.A0A225AY73"/>
<dbReference type="EMBL" id="LFMY01000001">
    <property type="protein sequence ID" value="OKL64583.1"/>
    <property type="molecule type" value="Genomic_DNA"/>
</dbReference>
<evidence type="ECO:0000256" key="2">
    <source>
        <dbReference type="ARBA" id="ARBA00022827"/>
    </source>
</evidence>
<evidence type="ECO:0000259" key="5">
    <source>
        <dbReference type="SMART" id="SM00906"/>
    </source>
</evidence>
<dbReference type="GO" id="GO:0008270">
    <property type="term" value="F:zinc ion binding"/>
    <property type="evidence" value="ECO:0007669"/>
    <property type="project" value="InterPro"/>
</dbReference>
<dbReference type="PRINTS" id="PR00420">
    <property type="entry name" value="RNGMNOXGNASE"/>
</dbReference>
<dbReference type="Pfam" id="PF04082">
    <property type="entry name" value="Fungal_trans"/>
    <property type="match status" value="1"/>
</dbReference>
<organism evidence="6 7">
    <name type="scientific">Talaromyces atroroseus</name>
    <dbReference type="NCBI Taxonomy" id="1441469"/>
    <lineage>
        <taxon>Eukaryota</taxon>
        <taxon>Fungi</taxon>
        <taxon>Dikarya</taxon>
        <taxon>Ascomycota</taxon>
        <taxon>Pezizomycotina</taxon>
        <taxon>Eurotiomycetes</taxon>
        <taxon>Eurotiomycetidae</taxon>
        <taxon>Eurotiales</taxon>
        <taxon>Trichocomaceae</taxon>
        <taxon>Talaromyces</taxon>
        <taxon>Talaromyces sect. Trachyspermi</taxon>
    </lineage>
</organism>
<dbReference type="PANTHER" id="PTHR46720">
    <property type="entry name" value="HYDROXYLASE, PUTATIVE (AFU_ORTHOLOGUE AFUA_3G01460)-RELATED"/>
    <property type="match status" value="1"/>
</dbReference>
<sequence length="821" mass="93149">MAFYTAALTCVEDVTSEVSPESLQALLLLIVFCLFYPRKGDLWKLLDYACRLSIELGFHTELDMESENEDQKNFRRSTFWGLYAIERIVGQLLGRGSDLPEAIITAQYPSPRPSQSLDEFETSQAVAISHHYRLVYIRSKIYRDLYLSTDMPIFPVDWYREQFSGLLAWRRDLDVEDSLPGVSTITCDVGYYSTICFLFQPVMLSLLESLKQDTISSNGPACRLQWIPQDNYYAACELILAYERVIRSPHDSALSVYPMTFLSAHYIYLAGLTLMAHCLIALERSVPVMSPFSDPQGGNETSKIDFSRISEISASCLILLTWCSDRWPEMVSMLNVYKRLSDRLVPALIRSGHSNYRNYSENETAREILLLVSRYCDVNLIFNMGFSDRKIAVIGGGLGGMAFMNSARHAGLQNVHLYEAAPEFTEVGAGVNITRNANRVLDAFGLKDDVLWKSSRNPPSYMEYYHYRTGEYLGQIDEFGEPRSRQIHRAHLLEALRKNVSNDLLSTKKRLTAIEWDEGVAQYVLKFQDGSSDTADIVIGCDGIKSVVRKHLGLDDHPVYSGQMVYRGYVAYDDLSPETSALLRKTVNFRGPRKHVLTLPIGNDESQTARIGIIAFMTEPLEGWTSESWLDKAPIDDLYEHVKDWTGAVQEIIAGLRNGHPDGRILKQTLYVREPTDKWFTTESSSPSSGIILIGDSVHSTLPHQGQGACMAIESGFALAQVLQQWKSTNLGDALQFFQDLRKPRTDRITKTSYETGKMASCDIPEEKWPEIFNYSAMRERMRWVMEYDLFQDISNKHEALYRPNITLQAETDSTAQKVVV</sequence>
<dbReference type="GO" id="GO:0006351">
    <property type="term" value="P:DNA-templated transcription"/>
    <property type="evidence" value="ECO:0007669"/>
    <property type="project" value="InterPro"/>
</dbReference>
<dbReference type="InterPro" id="IPR002938">
    <property type="entry name" value="FAD-bd"/>
</dbReference>
<evidence type="ECO:0000256" key="3">
    <source>
        <dbReference type="ARBA" id="ARBA00023002"/>
    </source>
</evidence>
<keyword evidence="4" id="KW-0539">Nucleus</keyword>
<proteinExistence type="predicted"/>
<dbReference type="OrthoDB" id="5428495at2759"/>
<protein>
    <recommendedName>
        <fullName evidence="5">Xylanolytic transcriptional activator regulatory domain-containing protein</fullName>
    </recommendedName>
</protein>
<dbReference type="InterPro" id="IPR007219">
    <property type="entry name" value="XnlR_reg_dom"/>
</dbReference>
<dbReference type="GO" id="GO:0003677">
    <property type="term" value="F:DNA binding"/>
    <property type="evidence" value="ECO:0007669"/>
    <property type="project" value="InterPro"/>
</dbReference>
<name>A0A225AY73_TALAT</name>
<dbReference type="InterPro" id="IPR036188">
    <property type="entry name" value="FAD/NAD-bd_sf"/>
</dbReference>
<keyword evidence="3" id="KW-0560">Oxidoreductase</keyword>
<keyword evidence="7" id="KW-1185">Reference proteome</keyword>
<evidence type="ECO:0000313" key="7">
    <source>
        <dbReference type="Proteomes" id="UP000214365"/>
    </source>
</evidence>
<evidence type="ECO:0000256" key="1">
    <source>
        <dbReference type="ARBA" id="ARBA00022630"/>
    </source>
</evidence>